<feature type="coiled-coil region" evidence="6">
    <location>
        <begin position="638"/>
        <end position="685"/>
    </location>
</feature>
<keyword evidence="1" id="KW-0808">Transferase</keyword>
<dbReference type="PANTHER" id="PTHR43289:SF6">
    <property type="entry name" value="SERINE_THREONINE-PROTEIN KINASE NEKL-3"/>
    <property type="match status" value="1"/>
</dbReference>
<dbReference type="InterPro" id="IPR017441">
    <property type="entry name" value="Protein_kinase_ATP_BS"/>
</dbReference>
<dbReference type="EMBL" id="JANFQO010000001">
    <property type="protein sequence ID" value="MCQ4163337.1"/>
    <property type="molecule type" value="Genomic_DNA"/>
</dbReference>
<dbReference type="PROSITE" id="PS50011">
    <property type="entry name" value="PROTEIN_KINASE_DOM"/>
    <property type="match status" value="1"/>
</dbReference>
<keyword evidence="8" id="KW-0812">Transmembrane</keyword>
<keyword evidence="6" id="KW-0175">Coiled coil</keyword>
<organism evidence="10 11">
    <name type="scientific">Tahibacter harae</name>
    <dbReference type="NCBI Taxonomy" id="2963937"/>
    <lineage>
        <taxon>Bacteria</taxon>
        <taxon>Pseudomonadati</taxon>
        <taxon>Pseudomonadota</taxon>
        <taxon>Gammaproteobacteria</taxon>
        <taxon>Lysobacterales</taxon>
        <taxon>Rhodanobacteraceae</taxon>
        <taxon>Tahibacter</taxon>
    </lineage>
</organism>
<dbReference type="InterPro" id="IPR008271">
    <property type="entry name" value="Ser/Thr_kinase_AS"/>
</dbReference>
<evidence type="ECO:0000313" key="10">
    <source>
        <dbReference type="EMBL" id="MCQ4163337.1"/>
    </source>
</evidence>
<dbReference type="PROSITE" id="PS00108">
    <property type="entry name" value="PROTEIN_KINASE_ST"/>
    <property type="match status" value="1"/>
</dbReference>
<dbReference type="InterPro" id="IPR000719">
    <property type="entry name" value="Prot_kinase_dom"/>
</dbReference>
<keyword evidence="8" id="KW-0472">Membrane</keyword>
<evidence type="ECO:0000256" key="5">
    <source>
        <dbReference type="PROSITE-ProRule" id="PRU10141"/>
    </source>
</evidence>
<keyword evidence="2 5" id="KW-0547">Nucleotide-binding</keyword>
<dbReference type="CDD" id="cd14014">
    <property type="entry name" value="STKc_PknB_like"/>
    <property type="match status" value="1"/>
</dbReference>
<keyword evidence="4 5" id="KW-0067">ATP-binding</keyword>
<dbReference type="InterPro" id="IPR011990">
    <property type="entry name" value="TPR-like_helical_dom_sf"/>
</dbReference>
<dbReference type="Proteomes" id="UP001165498">
    <property type="component" value="Unassembled WGS sequence"/>
</dbReference>
<evidence type="ECO:0000313" key="11">
    <source>
        <dbReference type="Proteomes" id="UP001165498"/>
    </source>
</evidence>
<accession>A0ABT1QNW2</accession>
<evidence type="ECO:0000256" key="1">
    <source>
        <dbReference type="ARBA" id="ARBA00022679"/>
    </source>
</evidence>
<dbReference type="InterPro" id="IPR011009">
    <property type="entry name" value="Kinase-like_dom_sf"/>
</dbReference>
<feature type="domain" description="Protein kinase" evidence="9">
    <location>
        <begin position="14"/>
        <end position="268"/>
    </location>
</feature>
<evidence type="ECO:0000256" key="2">
    <source>
        <dbReference type="ARBA" id="ARBA00022741"/>
    </source>
</evidence>
<dbReference type="GO" id="GO:0016301">
    <property type="term" value="F:kinase activity"/>
    <property type="evidence" value="ECO:0007669"/>
    <property type="project" value="UniProtKB-KW"/>
</dbReference>
<evidence type="ECO:0000256" key="7">
    <source>
        <dbReference type="SAM" id="MobiDB-lite"/>
    </source>
</evidence>
<keyword evidence="3 10" id="KW-0418">Kinase</keyword>
<feature type="compositionally biased region" description="Basic and acidic residues" evidence="7">
    <location>
        <begin position="797"/>
        <end position="816"/>
    </location>
</feature>
<gene>
    <name evidence="10" type="ORF">NM961_01310</name>
</gene>
<proteinExistence type="predicted"/>
<evidence type="ECO:0000259" key="9">
    <source>
        <dbReference type="PROSITE" id="PS50011"/>
    </source>
</evidence>
<dbReference type="PANTHER" id="PTHR43289">
    <property type="entry name" value="MITOGEN-ACTIVATED PROTEIN KINASE KINASE KINASE 20-RELATED"/>
    <property type="match status" value="1"/>
</dbReference>
<feature type="transmembrane region" description="Helical" evidence="8">
    <location>
        <begin position="341"/>
        <end position="362"/>
    </location>
</feature>
<name>A0ABT1QNW2_9GAMM</name>
<dbReference type="Gene3D" id="1.25.40.10">
    <property type="entry name" value="Tetratricopeptide repeat domain"/>
    <property type="match status" value="1"/>
</dbReference>
<reference evidence="10" key="1">
    <citation type="submission" date="2022-07" db="EMBL/GenBank/DDBJ databases">
        <title>Tahibacter sp., a new gammaproteobacterium isolated from the silt sample collected at pig farm.</title>
        <authorList>
            <person name="Chen H."/>
        </authorList>
    </citation>
    <scope>NUCLEOTIDE SEQUENCE</scope>
    <source>
        <strain evidence="10">P2K</strain>
    </source>
</reference>
<protein>
    <submittedName>
        <fullName evidence="10">Protein kinase</fullName>
    </submittedName>
</protein>
<feature type="region of interest" description="Disordered" evidence="7">
    <location>
        <begin position="797"/>
        <end position="845"/>
    </location>
</feature>
<keyword evidence="11" id="KW-1185">Reference proteome</keyword>
<dbReference type="SUPFAM" id="SSF56112">
    <property type="entry name" value="Protein kinase-like (PK-like)"/>
    <property type="match status" value="1"/>
</dbReference>
<comment type="caution">
    <text evidence="10">The sequence shown here is derived from an EMBL/GenBank/DDBJ whole genome shotgun (WGS) entry which is preliminary data.</text>
</comment>
<evidence type="ECO:0000256" key="8">
    <source>
        <dbReference type="SAM" id="Phobius"/>
    </source>
</evidence>
<sequence length="845" mass="89636">MPMIQQRMIDIPGYRVLRPLGRGGMATVYLAIQESVDREVALKVMSPTLLADPTYGERFLREARIAAKLHHPHVVGIHDVGRQGDYFYIAMEYVAGGPVLHEDGKPRDVPFTLRVVREIAKALAYANSKGFVHRDVKPDNILLREDGSAALTDFGIARANDSATRMTRTGAVVGTPHYMSPEQARGRGLDGRSDLYSLGIVMYELLAGRVPYHAEDSLAVGIMHITQPVPQLPAEYKALQPVLDLLLAKEPEDRFQDGSAVAAAIEGLERRLERGELRELLRGRAASTPTMVLPAAAVAAAAAPAEARQRAEPVIGRIDVSVNEPPRRSRVDMPRARPRRLGPWIFSGAVVLLMAVGAFALWRNQDKLRALLPRTELNDILARAEGALAAGRLTGTAGDSAGELFQSAREIDPDNDIARAGLRRVGEALLAEAVAATKSGNLAVAHARLADARALLVGGIAIEQAEAALKQAEAQSTAVADLFGRAEAALAAGQLLEPGGAIELYQRMLAAERDNAPAQAGLRKAGAALAGQARDLLTQGKVDDAASRIEAIARILPNDPALPNLRAELAAGRSAAGAALDAQLKRAQELLRGGQVAGSGSDNALAQFQAVLARDPGNVRAKAGLGQVAQALILQATMALEQSDAAAAERLIRQAEQLAPGSVELTAAKNRLRDLREQVEIAASRPALTPEQQQKLAANLAAAEKAAAAGNLMLPPGSSAYDKYRAVLALDGNNAQALAGLQALPQRARDLFNIAIGERQLERARDLVDTLEQLSPGDAGLPTLRARLAEALLDEAEKRAGENRPGEARRALDAARDLSPANPRLGAVEQRLRELGRAADGGSGG</sequence>
<dbReference type="SMART" id="SM00220">
    <property type="entry name" value="S_TKc"/>
    <property type="match status" value="1"/>
</dbReference>
<dbReference type="SUPFAM" id="SSF48452">
    <property type="entry name" value="TPR-like"/>
    <property type="match status" value="1"/>
</dbReference>
<feature type="binding site" evidence="5">
    <location>
        <position position="43"/>
    </location>
    <ligand>
        <name>ATP</name>
        <dbReference type="ChEBI" id="CHEBI:30616"/>
    </ligand>
</feature>
<dbReference type="PROSITE" id="PS00107">
    <property type="entry name" value="PROTEIN_KINASE_ATP"/>
    <property type="match status" value="1"/>
</dbReference>
<dbReference type="Gene3D" id="3.30.200.20">
    <property type="entry name" value="Phosphorylase Kinase, domain 1"/>
    <property type="match status" value="1"/>
</dbReference>
<evidence type="ECO:0000256" key="6">
    <source>
        <dbReference type="SAM" id="Coils"/>
    </source>
</evidence>
<evidence type="ECO:0000256" key="3">
    <source>
        <dbReference type="ARBA" id="ARBA00022777"/>
    </source>
</evidence>
<dbReference type="Gene3D" id="1.10.510.10">
    <property type="entry name" value="Transferase(Phosphotransferase) domain 1"/>
    <property type="match status" value="1"/>
</dbReference>
<keyword evidence="8" id="KW-1133">Transmembrane helix</keyword>
<evidence type="ECO:0000256" key="4">
    <source>
        <dbReference type="ARBA" id="ARBA00022840"/>
    </source>
</evidence>
<dbReference type="Pfam" id="PF00069">
    <property type="entry name" value="Pkinase"/>
    <property type="match status" value="1"/>
</dbReference>